<proteinExistence type="predicted"/>
<dbReference type="OrthoDB" id="2393824at2759"/>
<dbReference type="Pfam" id="PF20147">
    <property type="entry name" value="Crinkler"/>
    <property type="match status" value="1"/>
</dbReference>
<dbReference type="AlphaFoldDB" id="A0A197JNR9"/>
<dbReference type="GO" id="GO:0005576">
    <property type="term" value="C:extracellular region"/>
    <property type="evidence" value="ECO:0007669"/>
    <property type="project" value="UniProtKB-SubCell"/>
</dbReference>
<feature type="domain" description="Crinkler effector protein N-terminal" evidence="4">
    <location>
        <begin position="6"/>
        <end position="107"/>
    </location>
</feature>
<name>A0A197JNR9_9FUNG</name>
<evidence type="ECO:0000256" key="3">
    <source>
        <dbReference type="ARBA" id="ARBA00022525"/>
    </source>
</evidence>
<dbReference type="Proteomes" id="UP000078512">
    <property type="component" value="Unassembled WGS sequence"/>
</dbReference>
<comment type="subcellular location">
    <subcellularLocation>
        <location evidence="1">Host cell</location>
    </subcellularLocation>
    <subcellularLocation>
        <location evidence="2">Secreted</location>
    </subcellularLocation>
</comment>
<dbReference type="GO" id="GO:0043657">
    <property type="term" value="C:host cell"/>
    <property type="evidence" value="ECO:0007669"/>
    <property type="project" value="UniProtKB-SubCell"/>
</dbReference>
<accession>A0A197JNR9</accession>
<sequence>MENNPMTLFCLVDGEATSNAFSVKIESTKTIGSLKDHIKTKIPNTFNGIDAKDLTLWRVDQPVLAANKQNPILLSAIDSPTELDPTDDISDVFPEVPPKKTIHIIVQRPPPEHAPIPARISTPLSGHLSDESRPASPTDVRADLDKIADKFFSPASQNITFLNEFVQGSHNLPVTKGSISGLPAVGKRGLERPRTASSLLFVNLPAQSGIPHNQAERILSDFPGKRHLPLFGVRGCGKTRIAVDLLSRTWGFYFNADAADYGSSDMHTLVQALSEHRNIYLSHNRLKNTDRIRYLTYGLLYARLLILEYCLKIAGSKDTFSCQRWMLLQVATPAFVGGFQVLFQPISDYLHSHIVPSIIANIVQQRFREVHKLLRDRTPSFPVHSKFLMVLDESQVLGRLFPTAFLDGDLTTVRPVLAPIFFAFRCLADEASQNNICVMPCGTGLSSYELTWSGESACGAKLSADEYEASRLSEMVFDFAGWADVGSISTYLERLRQGLDDGSRQRLDELVPEEAVKKLFLRLHGRFRAIISTIEDIIEADDPMVWEECIREREDRLTTASIPTTDGEKRRLEGNLCGELRRMLTLSVKIRAAWPLPSSAMWRPP</sequence>
<evidence type="ECO:0000259" key="4">
    <source>
        <dbReference type="Pfam" id="PF20147"/>
    </source>
</evidence>
<evidence type="ECO:0000256" key="1">
    <source>
        <dbReference type="ARBA" id="ARBA00004340"/>
    </source>
</evidence>
<protein>
    <recommendedName>
        <fullName evidence="4">Crinkler effector protein N-terminal domain-containing protein</fullName>
    </recommendedName>
</protein>
<keyword evidence="3" id="KW-0964">Secreted</keyword>
<gene>
    <name evidence="5" type="ORF">K457DRAFT_21801</name>
</gene>
<organism evidence="5 6">
    <name type="scientific">Linnemannia elongata AG-77</name>
    <dbReference type="NCBI Taxonomy" id="1314771"/>
    <lineage>
        <taxon>Eukaryota</taxon>
        <taxon>Fungi</taxon>
        <taxon>Fungi incertae sedis</taxon>
        <taxon>Mucoromycota</taxon>
        <taxon>Mortierellomycotina</taxon>
        <taxon>Mortierellomycetes</taxon>
        <taxon>Mortierellales</taxon>
        <taxon>Mortierellaceae</taxon>
        <taxon>Linnemannia</taxon>
    </lineage>
</organism>
<evidence type="ECO:0000313" key="5">
    <source>
        <dbReference type="EMBL" id="OAQ26805.1"/>
    </source>
</evidence>
<evidence type="ECO:0000313" key="6">
    <source>
        <dbReference type="Proteomes" id="UP000078512"/>
    </source>
</evidence>
<dbReference type="InterPro" id="IPR045379">
    <property type="entry name" value="Crinkler_N"/>
</dbReference>
<dbReference type="EMBL" id="KV442063">
    <property type="protein sequence ID" value="OAQ26805.1"/>
    <property type="molecule type" value="Genomic_DNA"/>
</dbReference>
<reference evidence="5 6" key="1">
    <citation type="submission" date="2016-05" db="EMBL/GenBank/DDBJ databases">
        <title>Genome sequencing reveals origins of a unique bacterial endosymbiosis in the earliest lineages of terrestrial Fungi.</title>
        <authorList>
            <consortium name="DOE Joint Genome Institute"/>
            <person name="Uehling J."/>
            <person name="Gryganskyi A."/>
            <person name="Hameed K."/>
            <person name="Tschaplinski T."/>
            <person name="Misztal P."/>
            <person name="Wu S."/>
            <person name="Desiro A."/>
            <person name="Vande Pol N."/>
            <person name="Du Z.-Y."/>
            <person name="Zienkiewicz A."/>
            <person name="Zienkiewicz K."/>
            <person name="Morin E."/>
            <person name="Tisserant E."/>
            <person name="Splivallo R."/>
            <person name="Hainaut M."/>
            <person name="Henrissat B."/>
            <person name="Ohm R."/>
            <person name="Kuo A."/>
            <person name="Yan J."/>
            <person name="Lipzen A."/>
            <person name="Nolan M."/>
            <person name="Labutti K."/>
            <person name="Barry K."/>
            <person name="Goldstein A."/>
            <person name="Labbe J."/>
            <person name="Schadt C."/>
            <person name="Tuskan G."/>
            <person name="Grigoriev I."/>
            <person name="Martin F."/>
            <person name="Vilgalys R."/>
            <person name="Bonito G."/>
        </authorList>
    </citation>
    <scope>NUCLEOTIDE SEQUENCE [LARGE SCALE GENOMIC DNA]</scope>
    <source>
        <strain evidence="5 6">AG-77</strain>
    </source>
</reference>
<keyword evidence="6" id="KW-1185">Reference proteome</keyword>
<evidence type="ECO:0000256" key="2">
    <source>
        <dbReference type="ARBA" id="ARBA00004613"/>
    </source>
</evidence>